<reference evidence="1 2" key="1">
    <citation type="submission" date="2018-10" db="EMBL/GenBank/DDBJ databases">
        <title>Fifty Aureobasidium pullulans genomes reveal a recombining polyextremotolerant generalist.</title>
        <authorList>
            <person name="Gostincar C."/>
            <person name="Turk M."/>
            <person name="Zajc J."/>
            <person name="Gunde-Cimerman N."/>
        </authorList>
    </citation>
    <scope>NUCLEOTIDE SEQUENCE [LARGE SCALE GENOMIC DNA]</scope>
    <source>
        <strain evidence="1 2">EXF-4256</strain>
    </source>
</reference>
<protein>
    <recommendedName>
        <fullName evidence="3">Nucleoside-diphosphate-sugar epimerase</fullName>
    </recommendedName>
</protein>
<evidence type="ECO:0000313" key="2">
    <source>
        <dbReference type="Proteomes" id="UP000305064"/>
    </source>
</evidence>
<evidence type="ECO:0000313" key="1">
    <source>
        <dbReference type="EMBL" id="THY74138.1"/>
    </source>
</evidence>
<gene>
    <name evidence="1" type="ORF">D6C94_05231</name>
</gene>
<evidence type="ECO:0008006" key="3">
    <source>
        <dbReference type="Google" id="ProtNLM"/>
    </source>
</evidence>
<dbReference type="AlphaFoldDB" id="A0AB38LZ16"/>
<dbReference type="PANTHER" id="PTHR14097:SF8">
    <property type="entry name" value="NAD(P)-BINDING DOMAIN-CONTAINING PROTEIN"/>
    <property type="match status" value="1"/>
</dbReference>
<dbReference type="Gene3D" id="3.40.50.720">
    <property type="entry name" value="NAD(P)-binding Rossmann-like Domain"/>
    <property type="match status" value="1"/>
</dbReference>
<dbReference type="Proteomes" id="UP000305064">
    <property type="component" value="Unassembled WGS sequence"/>
</dbReference>
<dbReference type="InterPro" id="IPR036291">
    <property type="entry name" value="NAD(P)-bd_dom_sf"/>
</dbReference>
<dbReference type="PANTHER" id="PTHR14097">
    <property type="entry name" value="OXIDOREDUCTASE HTATIP2"/>
    <property type="match status" value="1"/>
</dbReference>
<sequence>MVHIILTGATGLIGSAVLSSLIASPTVTRISVMSRRPIPDALTDAKVEVILHHDYHFYPTSILARLDGASGCIWAQGKSSVGMAEPDYTALTHDWPIAAAKAFANIGGREEGRNMNFVYISGEGADPTGSSRQLFARIKGLTEKDLIMAAERTPGLSTYNLRPAGVDASDSKPRFDRKRTTLELFYGLLYPILRNVAPRYVTPVKSLADVAVGLAIGDGKPLLPAVDIEAQGWTLRNLAIRRMAGL</sequence>
<organism evidence="1 2">
    <name type="scientific">Aureobasidium pullulans</name>
    <name type="common">Black yeast</name>
    <name type="synonym">Pullularia pullulans</name>
    <dbReference type="NCBI Taxonomy" id="5580"/>
    <lineage>
        <taxon>Eukaryota</taxon>
        <taxon>Fungi</taxon>
        <taxon>Dikarya</taxon>
        <taxon>Ascomycota</taxon>
        <taxon>Pezizomycotina</taxon>
        <taxon>Dothideomycetes</taxon>
        <taxon>Dothideomycetidae</taxon>
        <taxon>Dothideales</taxon>
        <taxon>Saccotheciaceae</taxon>
        <taxon>Aureobasidium</taxon>
    </lineage>
</organism>
<accession>A0AB38LZ16</accession>
<comment type="caution">
    <text evidence="1">The sequence shown here is derived from an EMBL/GenBank/DDBJ whole genome shotgun (WGS) entry which is preliminary data.</text>
</comment>
<proteinExistence type="predicted"/>
<dbReference type="EMBL" id="QZBJ01000031">
    <property type="protein sequence ID" value="THY74138.1"/>
    <property type="molecule type" value="Genomic_DNA"/>
</dbReference>
<name>A0AB38LZ16_AURPU</name>
<dbReference type="SUPFAM" id="SSF51735">
    <property type="entry name" value="NAD(P)-binding Rossmann-fold domains"/>
    <property type="match status" value="1"/>
</dbReference>